<keyword evidence="1" id="KW-1133">Transmembrane helix</keyword>
<dbReference type="EMBL" id="FNAC01000022">
    <property type="protein sequence ID" value="SDD28925.1"/>
    <property type="molecule type" value="Genomic_DNA"/>
</dbReference>
<protein>
    <submittedName>
        <fullName evidence="3">Histidine kinase</fullName>
    </submittedName>
</protein>
<organism evidence="3 4">
    <name type="scientific">Algoriphagus faecimaris</name>
    <dbReference type="NCBI Taxonomy" id="686796"/>
    <lineage>
        <taxon>Bacteria</taxon>
        <taxon>Pseudomonadati</taxon>
        <taxon>Bacteroidota</taxon>
        <taxon>Cytophagia</taxon>
        <taxon>Cytophagales</taxon>
        <taxon>Cyclobacteriaceae</taxon>
        <taxon>Algoriphagus</taxon>
    </lineage>
</organism>
<reference evidence="4" key="1">
    <citation type="submission" date="2016-10" db="EMBL/GenBank/DDBJ databases">
        <authorList>
            <person name="Varghese N."/>
            <person name="Submissions S."/>
        </authorList>
    </citation>
    <scope>NUCLEOTIDE SEQUENCE [LARGE SCALE GENOMIC DNA]</scope>
    <source>
        <strain evidence="4">DSM 23095</strain>
    </source>
</reference>
<accession>A0A1G6TKS4</accession>
<sequence length="271" mass="31227">MYSMMITVFVFQSTSPNEENAEIFVALLAGLVPVLLAFLFLFFVIYRSRREAVARAVETQIRLSKVEGELKALRAQINPHFIFNCLNSIHHFIQQQDARLAGDYLIKFSKLIRYVLENSSKNWVTLAEELEANELYLQLEQLRTGNAFRFDFDVDPQISQDQTFIPPMLIQPFLENAVWHGLSQEGLVKLHIQPNGGTYLHCRITDEGLSAIEKPAYDLSKLVKKSSMGIQLMEERFKILNEWKGFEAGYEFKDKLNGGREVLLTIPFEEE</sequence>
<dbReference type="InterPro" id="IPR010559">
    <property type="entry name" value="Sig_transdc_His_kin_internal"/>
</dbReference>
<dbReference type="AlphaFoldDB" id="A0A1G6TKS4"/>
<dbReference type="Pfam" id="PF06580">
    <property type="entry name" value="His_kinase"/>
    <property type="match status" value="1"/>
</dbReference>
<proteinExistence type="predicted"/>
<dbReference type="STRING" id="686796.SAMN04488104_102268"/>
<dbReference type="GO" id="GO:0000155">
    <property type="term" value="F:phosphorelay sensor kinase activity"/>
    <property type="evidence" value="ECO:0007669"/>
    <property type="project" value="InterPro"/>
</dbReference>
<feature type="transmembrane region" description="Helical" evidence="1">
    <location>
        <begin position="23"/>
        <end position="46"/>
    </location>
</feature>
<keyword evidence="3" id="KW-0808">Transferase</keyword>
<dbReference type="Gene3D" id="3.30.565.10">
    <property type="entry name" value="Histidine kinase-like ATPase, C-terminal domain"/>
    <property type="match status" value="1"/>
</dbReference>
<dbReference type="PANTHER" id="PTHR34220">
    <property type="entry name" value="SENSOR HISTIDINE KINASE YPDA"/>
    <property type="match status" value="1"/>
</dbReference>
<evidence type="ECO:0000313" key="3">
    <source>
        <dbReference type="EMBL" id="SDD28925.1"/>
    </source>
</evidence>
<dbReference type="OrthoDB" id="6190788at2"/>
<dbReference type="RefSeq" id="WP_087939905.1">
    <property type="nucleotide sequence ID" value="NZ_FNAC01000022.1"/>
</dbReference>
<dbReference type="Proteomes" id="UP000199060">
    <property type="component" value="Unassembled WGS sequence"/>
</dbReference>
<dbReference type="InterPro" id="IPR036890">
    <property type="entry name" value="HATPase_C_sf"/>
</dbReference>
<feature type="domain" description="Signal transduction histidine kinase internal region" evidence="2">
    <location>
        <begin position="69"/>
        <end position="147"/>
    </location>
</feature>
<dbReference type="SUPFAM" id="SSF55874">
    <property type="entry name" value="ATPase domain of HSP90 chaperone/DNA topoisomerase II/histidine kinase"/>
    <property type="match status" value="1"/>
</dbReference>
<keyword evidence="1" id="KW-0472">Membrane</keyword>
<dbReference type="PANTHER" id="PTHR34220:SF7">
    <property type="entry name" value="SENSOR HISTIDINE KINASE YPDA"/>
    <property type="match status" value="1"/>
</dbReference>
<keyword evidence="3" id="KW-0418">Kinase</keyword>
<dbReference type="InterPro" id="IPR050640">
    <property type="entry name" value="Bact_2-comp_sensor_kinase"/>
</dbReference>
<evidence type="ECO:0000256" key="1">
    <source>
        <dbReference type="SAM" id="Phobius"/>
    </source>
</evidence>
<evidence type="ECO:0000313" key="4">
    <source>
        <dbReference type="Proteomes" id="UP000199060"/>
    </source>
</evidence>
<dbReference type="GO" id="GO:0016020">
    <property type="term" value="C:membrane"/>
    <property type="evidence" value="ECO:0007669"/>
    <property type="project" value="InterPro"/>
</dbReference>
<keyword evidence="1" id="KW-0812">Transmembrane</keyword>
<evidence type="ECO:0000259" key="2">
    <source>
        <dbReference type="Pfam" id="PF06580"/>
    </source>
</evidence>
<keyword evidence="4" id="KW-1185">Reference proteome</keyword>
<name>A0A1G6TKS4_9BACT</name>
<gene>
    <name evidence="3" type="ORF">SAMN04488104_102268</name>
</gene>